<proteinExistence type="predicted"/>
<comment type="caution">
    <text evidence="2">The sequence shown here is derived from an EMBL/GenBank/DDBJ whole genome shotgun (WGS) entry which is preliminary data.</text>
</comment>
<dbReference type="Proteomes" id="UP000241514">
    <property type="component" value="Unassembled WGS sequence"/>
</dbReference>
<keyword evidence="1" id="KW-0812">Transmembrane</keyword>
<feature type="non-terminal residue" evidence="2">
    <location>
        <position position="156"/>
    </location>
</feature>
<evidence type="ECO:0000256" key="1">
    <source>
        <dbReference type="SAM" id="Phobius"/>
    </source>
</evidence>
<sequence length="156" mass="17999">MTDNPSAPLSPLSYLSWVRRHWLLTGLFLMVGTAVAGWYTLQLPGLFQSTVYVKFQREAADAGMFDQLTSLALTATPDQQLLQIDPVKHDLALAEFADGHEFNQKLVAHIQQNYPALLDRYATEIRRYSDNPETALDYFVRYHFRVYRLKHDGFFI</sequence>
<evidence type="ECO:0000313" key="3">
    <source>
        <dbReference type="Proteomes" id="UP000241514"/>
    </source>
</evidence>
<keyword evidence="1" id="KW-1133">Transmembrane helix</keyword>
<keyword evidence="1" id="KW-0472">Membrane</keyword>
<gene>
    <name evidence="2" type="ORF">C9928_06760</name>
</gene>
<organism evidence="2 3">
    <name type="scientific">Pseudidiomarina aestuarii</name>
    <dbReference type="NCBI Taxonomy" id="624146"/>
    <lineage>
        <taxon>Bacteria</taxon>
        <taxon>Pseudomonadati</taxon>
        <taxon>Pseudomonadota</taxon>
        <taxon>Gammaproteobacteria</taxon>
        <taxon>Alteromonadales</taxon>
        <taxon>Idiomarinaceae</taxon>
        <taxon>Pseudidiomarina</taxon>
    </lineage>
</organism>
<dbReference type="EMBL" id="PYVG01000098">
    <property type="protein sequence ID" value="PTB88231.1"/>
    <property type="molecule type" value="Genomic_DNA"/>
</dbReference>
<dbReference type="AlphaFoldDB" id="A0A6N4DEL0"/>
<feature type="transmembrane region" description="Helical" evidence="1">
    <location>
        <begin position="20"/>
        <end position="41"/>
    </location>
</feature>
<reference evidence="2 3" key="1">
    <citation type="submission" date="2018-03" db="EMBL/GenBank/DDBJ databases">
        <title>Cross-interface Injection: A General Nanoliter Liquid Handling Method Applied to Single Cells Genome Amplification Automated Nanoliter Liquid Handling Applied to Single Cell Multiple Displacement Amplification.</title>
        <authorList>
            <person name="Yun J."/>
            <person name="Xu P."/>
            <person name="Xu J."/>
            <person name="Dai X."/>
            <person name="Wang Y."/>
            <person name="Zheng X."/>
            <person name="Cao C."/>
            <person name="Yi Q."/>
            <person name="Zhu Y."/>
            <person name="Wang L."/>
            <person name="Dong Z."/>
            <person name="Huang Y."/>
            <person name="Huang L."/>
            <person name="Du W."/>
        </authorList>
    </citation>
    <scope>NUCLEOTIDE SEQUENCE [LARGE SCALE GENOMIC DNA]</scope>
    <source>
        <strain evidence="2 3">A9-4</strain>
    </source>
</reference>
<accession>A0A6N4DEL0</accession>
<evidence type="ECO:0000313" key="2">
    <source>
        <dbReference type="EMBL" id="PTB88231.1"/>
    </source>
</evidence>
<protein>
    <submittedName>
        <fullName evidence="2">Uncharacterized protein</fullName>
    </submittedName>
</protein>
<name>A0A6N4DEL0_9GAMM</name>